<evidence type="ECO:0008006" key="3">
    <source>
        <dbReference type="Google" id="ProtNLM"/>
    </source>
</evidence>
<sequence length="114" mass="12779">MVTFFLLFARQRSLIPFGSPKRNCPAENPAPGLTSHLSVLTQSPSCTIGRGFCSIVEQIWIEMFGKRSRQARIELNYFRCLRKICLCGLVRYISVGLQTSNGVCGKTISYISLE</sequence>
<protein>
    <recommendedName>
        <fullName evidence="3">Secreted protein</fullName>
    </recommendedName>
</protein>
<accession>A0AAV4V800</accession>
<dbReference type="Proteomes" id="UP001054837">
    <property type="component" value="Unassembled WGS sequence"/>
</dbReference>
<dbReference type="EMBL" id="BPLQ01012604">
    <property type="protein sequence ID" value="GIY66471.1"/>
    <property type="molecule type" value="Genomic_DNA"/>
</dbReference>
<gene>
    <name evidence="1" type="ORF">CDAR_121541</name>
</gene>
<evidence type="ECO:0000313" key="2">
    <source>
        <dbReference type="Proteomes" id="UP001054837"/>
    </source>
</evidence>
<name>A0AAV4V800_9ARAC</name>
<organism evidence="1 2">
    <name type="scientific">Caerostris darwini</name>
    <dbReference type="NCBI Taxonomy" id="1538125"/>
    <lineage>
        <taxon>Eukaryota</taxon>
        <taxon>Metazoa</taxon>
        <taxon>Ecdysozoa</taxon>
        <taxon>Arthropoda</taxon>
        <taxon>Chelicerata</taxon>
        <taxon>Arachnida</taxon>
        <taxon>Araneae</taxon>
        <taxon>Araneomorphae</taxon>
        <taxon>Entelegynae</taxon>
        <taxon>Araneoidea</taxon>
        <taxon>Araneidae</taxon>
        <taxon>Caerostris</taxon>
    </lineage>
</organism>
<proteinExistence type="predicted"/>
<evidence type="ECO:0000313" key="1">
    <source>
        <dbReference type="EMBL" id="GIY66471.1"/>
    </source>
</evidence>
<dbReference type="AlphaFoldDB" id="A0AAV4V800"/>
<comment type="caution">
    <text evidence="1">The sequence shown here is derived from an EMBL/GenBank/DDBJ whole genome shotgun (WGS) entry which is preliminary data.</text>
</comment>
<keyword evidence="2" id="KW-1185">Reference proteome</keyword>
<reference evidence="1 2" key="1">
    <citation type="submission" date="2021-06" db="EMBL/GenBank/DDBJ databases">
        <title>Caerostris darwini draft genome.</title>
        <authorList>
            <person name="Kono N."/>
            <person name="Arakawa K."/>
        </authorList>
    </citation>
    <scope>NUCLEOTIDE SEQUENCE [LARGE SCALE GENOMIC DNA]</scope>
</reference>